<feature type="compositionally biased region" description="Basic and acidic residues" evidence="3">
    <location>
        <begin position="327"/>
        <end position="342"/>
    </location>
</feature>
<dbReference type="PANTHER" id="PTHR13161:SF4">
    <property type="entry name" value="CLK4-ASSOCIATING SERINE_ARGININE RICH PROTEIN"/>
    <property type="match status" value="1"/>
</dbReference>
<keyword evidence="4" id="KW-0812">Transmembrane</keyword>
<keyword evidence="4" id="KW-0472">Membrane</keyword>
<dbReference type="Pfam" id="PF11911">
    <property type="entry name" value="DUF3429"/>
    <property type="match status" value="1"/>
</dbReference>
<evidence type="ECO:0000313" key="6">
    <source>
        <dbReference type="EMBL" id="EEB20217.1"/>
    </source>
</evidence>
<feature type="transmembrane region" description="Helical" evidence="4">
    <location>
        <begin position="568"/>
        <end position="591"/>
    </location>
</feature>
<feature type="transmembrane region" description="Helical" evidence="4">
    <location>
        <begin position="497"/>
        <end position="519"/>
    </location>
</feature>
<dbReference type="SMART" id="SM01141">
    <property type="entry name" value="DRY_EERY"/>
    <property type="match status" value="1"/>
</dbReference>
<feature type="transmembrane region" description="Helical" evidence="4">
    <location>
        <begin position="611"/>
        <end position="630"/>
    </location>
</feature>
<dbReference type="AlphaFoldDB" id="E0W3L1"/>
<gene>
    <name evidence="6" type="ORF">Phum_PHUM606410</name>
</gene>
<sequence length="632" mass="72226">MWHEARKQEKKIRGMMVDYRKRAERRRDFYEKFKADPTQFLQLHGRPCKIHLDPAVAVAGDSASVMMPWQGHPDILIDRFDVRAHLDIITENLPSKNDEEVMSYEERMMNYERYRILVQNEFLGVNEEKFLNQIYLEEQFGPIALKQSSEILEKEKRKKGAAIGFTYEDSTPDATFYNILEKKPKEDDASNSDDSDLDFDLCLDLGQIDTPSAHEMNAVGQRFGLTGNDFFSFLTNDVEEQEAMRLARQQEEEKAMFSGRKARRERQAFREKKLIGRIMSPPSYAARKSPTYDKYSRSNKSLSRSASPENTGQITYITSFGDDDSNEEKNDDSSRERDDRCVKSSHRNRRSKSAGSRSRILPLRCSGSIRRIFIQKNLFYRCQHETVRASDDLVQRVSKEVKEDVVSSSGPTFNAQNAANSMYNQNIKYDDSSLRRMPGETTANVKMSSMMNTGEEYWKNFYKKYKNGNVNANDVVTLFKGVYAEAQYAKYKEAPSAYYTLSCCGMVPLCSIGLFSFITGGVFPWLAYAQLTYSASLLSFLGGVNWGNLINQKNVTMDKLGWAVASPVLAWSAVLLPLPIGFLFAAAGLTTSMIHDILLTNYPQWFKSTRYILTVVALISLLPTFFITVVKF</sequence>
<evidence type="ECO:0000256" key="4">
    <source>
        <dbReference type="SAM" id="Phobius"/>
    </source>
</evidence>
<evidence type="ECO:0000259" key="5">
    <source>
        <dbReference type="SMART" id="SM01141"/>
    </source>
</evidence>
<dbReference type="PhylomeDB" id="E0W3L1"/>
<dbReference type="RefSeq" id="XP_002432955.1">
    <property type="nucleotide sequence ID" value="XM_002432910.1"/>
</dbReference>
<dbReference type="HOGENOM" id="CLU_433005_0_0_1"/>
<feature type="domain" description="Suppressor of white apricot N-terminal" evidence="5">
    <location>
        <begin position="39"/>
        <end position="171"/>
    </location>
</feature>
<dbReference type="eggNOG" id="KOG2548">
    <property type="taxonomic scope" value="Eukaryota"/>
</dbReference>
<dbReference type="PANTHER" id="PTHR13161">
    <property type="entry name" value="SPLICING FACTOR SUPPRESSOR OF WHITE APRICOT"/>
    <property type="match status" value="1"/>
</dbReference>
<dbReference type="CTD" id="8237096"/>
<reference evidence="6" key="1">
    <citation type="submission" date="2007-04" db="EMBL/GenBank/DDBJ databases">
        <title>Annotation of Pediculus humanus corporis strain USDA.</title>
        <authorList>
            <person name="Kirkness E."/>
            <person name="Hannick L."/>
            <person name="Hass B."/>
            <person name="Bruggner R."/>
            <person name="Lawson D."/>
            <person name="Bidwell S."/>
            <person name="Joardar V."/>
            <person name="Caler E."/>
            <person name="Walenz B."/>
            <person name="Inman J."/>
            <person name="Schobel S."/>
            <person name="Galinsky K."/>
            <person name="Amedeo P."/>
            <person name="Strausberg R."/>
        </authorList>
    </citation>
    <scope>NUCLEOTIDE SEQUENCE</scope>
    <source>
        <strain evidence="6">USDA</strain>
    </source>
</reference>
<dbReference type="InterPro" id="IPR019147">
    <property type="entry name" value="SWAP_N_domain"/>
</dbReference>
<feature type="compositionally biased region" description="Polar residues" evidence="3">
    <location>
        <begin position="308"/>
        <end position="318"/>
    </location>
</feature>
<accession>E0W3L1</accession>
<keyword evidence="4" id="KW-1133">Transmembrane helix</keyword>
<dbReference type="InterPro" id="IPR021836">
    <property type="entry name" value="DUF3429"/>
</dbReference>
<reference evidence="6" key="2">
    <citation type="submission" date="2007-04" db="EMBL/GenBank/DDBJ databases">
        <title>The genome of the human body louse.</title>
        <authorList>
            <consortium name="The Human Body Louse Genome Consortium"/>
            <person name="Kirkness E."/>
            <person name="Walenz B."/>
            <person name="Hass B."/>
            <person name="Bruggner R."/>
            <person name="Strausberg R."/>
        </authorList>
    </citation>
    <scope>NUCLEOTIDE SEQUENCE</scope>
    <source>
        <strain evidence="6">USDA</strain>
    </source>
</reference>
<dbReference type="InterPro" id="IPR040397">
    <property type="entry name" value="SWAP"/>
</dbReference>
<proteinExistence type="predicted"/>
<organism>
    <name type="scientific">Pediculus humanus subsp. corporis</name>
    <name type="common">Body louse</name>
    <dbReference type="NCBI Taxonomy" id="121224"/>
    <lineage>
        <taxon>Eukaryota</taxon>
        <taxon>Metazoa</taxon>
        <taxon>Ecdysozoa</taxon>
        <taxon>Arthropoda</taxon>
        <taxon>Hexapoda</taxon>
        <taxon>Insecta</taxon>
        <taxon>Pterygota</taxon>
        <taxon>Neoptera</taxon>
        <taxon>Paraneoptera</taxon>
        <taxon>Psocodea</taxon>
        <taxon>Troctomorpha</taxon>
        <taxon>Phthiraptera</taxon>
        <taxon>Anoplura</taxon>
        <taxon>Pediculidae</taxon>
        <taxon>Pediculus</taxon>
    </lineage>
</organism>
<dbReference type="GO" id="GO:0008380">
    <property type="term" value="P:RNA splicing"/>
    <property type="evidence" value="ECO:0007669"/>
    <property type="project" value="UniProtKB-KW"/>
</dbReference>
<feature type="compositionally biased region" description="Low complexity" evidence="3">
    <location>
        <begin position="298"/>
        <end position="307"/>
    </location>
</feature>
<feature type="region of interest" description="Disordered" evidence="3">
    <location>
        <begin position="272"/>
        <end position="358"/>
    </location>
</feature>
<dbReference type="Pfam" id="PF09750">
    <property type="entry name" value="DRY_EERY"/>
    <property type="match status" value="1"/>
</dbReference>
<dbReference type="EMBL" id="DS235882">
    <property type="protein sequence ID" value="EEB20217.1"/>
    <property type="molecule type" value="Genomic_DNA"/>
</dbReference>
<dbReference type="KEGG" id="phu:Phum_PHUM606410"/>
<evidence type="ECO:0000256" key="2">
    <source>
        <dbReference type="ARBA" id="ARBA00023187"/>
    </source>
</evidence>
<feature type="compositionally biased region" description="Basic residues" evidence="3">
    <location>
        <begin position="343"/>
        <end position="352"/>
    </location>
</feature>
<protein>
    <recommendedName>
        <fullName evidence="5">Suppressor of white apricot N-terminal domain-containing protein</fullName>
    </recommendedName>
</protein>
<dbReference type="STRING" id="121224.E0W3L1"/>
<keyword evidence="1" id="KW-0507">mRNA processing</keyword>
<evidence type="ECO:0000256" key="1">
    <source>
        <dbReference type="ARBA" id="ARBA00022664"/>
    </source>
</evidence>
<name>E0W3L1_PEDHC</name>
<evidence type="ECO:0000256" key="3">
    <source>
        <dbReference type="SAM" id="MobiDB-lite"/>
    </source>
</evidence>
<dbReference type="GeneID" id="8237096"/>
<feature type="transmembrane region" description="Helical" evidence="4">
    <location>
        <begin position="525"/>
        <end position="547"/>
    </location>
</feature>
<keyword evidence="2" id="KW-0508">mRNA splicing</keyword>
<dbReference type="GO" id="GO:0006397">
    <property type="term" value="P:mRNA processing"/>
    <property type="evidence" value="ECO:0007669"/>
    <property type="project" value="UniProtKB-KW"/>
</dbReference>
<dbReference type="OrthoDB" id="10070965at2759"/>